<dbReference type="AlphaFoldDB" id="A0A1H2T6B5"/>
<dbReference type="GO" id="GO:0006260">
    <property type="term" value="P:DNA replication"/>
    <property type="evidence" value="ECO:0007669"/>
    <property type="project" value="TreeGrafter"/>
</dbReference>
<dbReference type="SUPFAM" id="SSF52540">
    <property type="entry name" value="P-loop containing nucleoside triphosphate hydrolases"/>
    <property type="match status" value="1"/>
</dbReference>
<accession>A0A1H2T6B5</accession>
<reference evidence="4" key="1">
    <citation type="submission" date="2016-10" db="EMBL/GenBank/DDBJ databases">
        <authorList>
            <person name="Varghese N."/>
        </authorList>
    </citation>
    <scope>NUCLEOTIDE SEQUENCE [LARGE SCALE GENOMIC DNA]</scope>
    <source>
        <strain evidence="4">DSM 12489</strain>
    </source>
</reference>
<sequence>MRHIESLFPKQFSGHDTGYDVAYFRRQIPELHELNVSDAFIHRHRAALLEYLRQSSICRACRGFATCAKHGDMKGFVQVLEPSTAGVSFGVRRCQPFHEFMAKAKVDRFARVAGVTEVDDSFQFSNYPLEQAKRYPNVIKYAREFARDFQPSAAGDKPGLYIFGPPGVGKTHLMFAVFHQLRERGVPSLIVRSDSLFDHMRHLIADGQDLEPFLEALSTVPVLGIDEFAQERANDFSMEKLFRVINHRFHAKLSTWFTSNYSPPDAYRKGADDIHDAVAPLRSRVMNMAILVKMDGPDARQRHLKTLV</sequence>
<dbReference type="CDD" id="cd00009">
    <property type="entry name" value="AAA"/>
    <property type="match status" value="1"/>
</dbReference>
<keyword evidence="4" id="KW-1185">Reference proteome</keyword>
<dbReference type="EMBL" id="FNOJ01000005">
    <property type="protein sequence ID" value="SDW39370.1"/>
    <property type="molecule type" value="Genomic_DNA"/>
</dbReference>
<dbReference type="GO" id="GO:0005524">
    <property type="term" value="F:ATP binding"/>
    <property type="evidence" value="ECO:0007669"/>
    <property type="project" value="InterPro"/>
</dbReference>
<organism evidence="3 4">
    <name type="scientific">Alicyclobacillus hesperidum</name>
    <dbReference type="NCBI Taxonomy" id="89784"/>
    <lineage>
        <taxon>Bacteria</taxon>
        <taxon>Bacillati</taxon>
        <taxon>Bacillota</taxon>
        <taxon>Bacilli</taxon>
        <taxon>Bacillales</taxon>
        <taxon>Alicyclobacillaceae</taxon>
        <taxon>Alicyclobacillus</taxon>
    </lineage>
</organism>
<gene>
    <name evidence="3" type="ORF">SAMN04489725_10594</name>
</gene>
<evidence type="ECO:0000313" key="3">
    <source>
        <dbReference type="EMBL" id="SDW39370.1"/>
    </source>
</evidence>
<name>A0A1H2T6B5_9BACL</name>
<keyword evidence="2" id="KW-0067">ATP-binding</keyword>
<dbReference type="InterPro" id="IPR005654">
    <property type="entry name" value="ATPase_AFG1-like"/>
</dbReference>
<evidence type="ECO:0000256" key="1">
    <source>
        <dbReference type="ARBA" id="ARBA00022741"/>
    </source>
</evidence>
<dbReference type="Gene3D" id="3.40.50.300">
    <property type="entry name" value="P-loop containing nucleotide triphosphate hydrolases"/>
    <property type="match status" value="1"/>
</dbReference>
<keyword evidence="1" id="KW-0547">Nucleotide-binding</keyword>
<evidence type="ECO:0000256" key="2">
    <source>
        <dbReference type="ARBA" id="ARBA00022840"/>
    </source>
</evidence>
<dbReference type="InterPro" id="IPR027417">
    <property type="entry name" value="P-loop_NTPase"/>
</dbReference>
<dbReference type="Pfam" id="PF03969">
    <property type="entry name" value="AFG1_ATPase"/>
    <property type="match status" value="1"/>
</dbReference>
<dbReference type="RefSeq" id="WP_074692541.1">
    <property type="nucleotide sequence ID" value="NZ_FNOJ01000005.1"/>
</dbReference>
<protein>
    <submittedName>
        <fullName evidence="3">Primosomal protein DnaI</fullName>
    </submittedName>
</protein>
<dbReference type="STRING" id="89784.SAMN04489725_10594"/>
<dbReference type="Proteomes" id="UP000182589">
    <property type="component" value="Unassembled WGS sequence"/>
</dbReference>
<proteinExistence type="predicted"/>
<dbReference type="PANTHER" id="PTHR30050">
    <property type="entry name" value="CHROMOSOMAL REPLICATION INITIATOR PROTEIN DNAA"/>
    <property type="match status" value="1"/>
</dbReference>
<evidence type="ECO:0000313" key="4">
    <source>
        <dbReference type="Proteomes" id="UP000182589"/>
    </source>
</evidence>
<dbReference type="PANTHER" id="PTHR30050:SF4">
    <property type="entry name" value="ATP-BINDING PROTEIN RV3427C IN INSERTION SEQUENCE-RELATED"/>
    <property type="match status" value="1"/>
</dbReference>